<keyword evidence="3" id="KW-1185">Reference proteome</keyword>
<sequence>MKVRLVLIEKEDRQENRVLGCSGIMLDEKYVIATGNLFQDSTKYISEDLQPGKLHAELFINYDAIVNIVWRENELYNVKNARIFATFISGKMKNSSTHIFQNWAVDSIDNNRNLNDILSQVFILTFQEENLEDLKRVLTEWWASVASLEVTKGDTLFVRTVPFGNRDFIDSCTKGIVSNILGQDSCFILSDCPTTPGAEGSPVYLLNSNQASTELPVGIVLVSVSWWKGEWVGLTLIVDVKSILLELIDVPIRTLNVKNKNSKIIATTEFSLVQIYSGNNWGTAILLDAEKGIFITNSHVIESNQVRCFYKDKSWTATLIYKAQEPNALDIALIKSNTSLQDLPLRSITISRKIYKLGDIVYSAGFSLFSKECRPTPTLTKGCISQLSPSMVKTTCSIHPGASGGAILDDDGLLVGVIVCNIKFHESGTAVIYPRVNAAVPYSAVADTISKFMEIRDLSVGGRNFYATNRDIRDSAWIRLENKL</sequence>
<protein>
    <recommendedName>
        <fullName evidence="1">Peroxisomal leader peptide-processing protease</fullName>
        <ecNumber evidence="1">3.4.21.-</ecNumber>
    </recommendedName>
</protein>
<dbReference type="AlphaFoldDB" id="A0AAV8Z3R0"/>
<dbReference type="GO" id="GO:0004252">
    <property type="term" value="F:serine-type endopeptidase activity"/>
    <property type="evidence" value="ECO:0007669"/>
    <property type="project" value="InterPro"/>
</dbReference>
<comment type="similarity">
    <text evidence="1">Belongs to the peptidase S1B family.</text>
</comment>
<dbReference type="Proteomes" id="UP001162162">
    <property type="component" value="Unassembled WGS sequence"/>
</dbReference>
<keyword evidence="1" id="KW-0378">Hydrolase</keyword>
<comment type="function">
    <text evidence="1">Peroxisomal protease that mediates both the removal of the leader peptide from proteins containing a PTS2 target sequence and processes several PTS1-containing proteins. Catalyzes the processing of PTS1-proteins involved in the peroxisomal beta-oxidation of fatty acids.</text>
</comment>
<comment type="PTM">
    <text evidence="1">The full-lengh TYSND1 is the active the proteolytic processing of PTS1- and PTS2-proteins and in self-cleavage, and intermolecular self-cleavage of TYSND1 down-regulates its protease activity.</text>
</comment>
<comment type="caution">
    <text evidence="2">The sequence shown here is derived from an EMBL/GenBank/DDBJ whole genome shotgun (WGS) entry which is preliminary data.</text>
</comment>
<dbReference type="InterPro" id="IPR039245">
    <property type="entry name" value="TYSND1/DEG15"/>
</dbReference>
<keyword evidence="1" id="KW-0576">Peroxisome</keyword>
<dbReference type="GO" id="GO:0031998">
    <property type="term" value="P:regulation of fatty acid beta-oxidation"/>
    <property type="evidence" value="ECO:0007669"/>
    <property type="project" value="TreeGrafter"/>
</dbReference>
<gene>
    <name evidence="2" type="ORF">NQ318_016393</name>
</gene>
<dbReference type="EMBL" id="JAPWTK010000016">
    <property type="protein sequence ID" value="KAJ8958668.1"/>
    <property type="molecule type" value="Genomic_DNA"/>
</dbReference>
<evidence type="ECO:0000313" key="3">
    <source>
        <dbReference type="Proteomes" id="UP001162162"/>
    </source>
</evidence>
<dbReference type="InterPro" id="IPR043504">
    <property type="entry name" value="Peptidase_S1_PA_chymotrypsin"/>
</dbReference>
<accession>A0AAV8Z3R0</accession>
<evidence type="ECO:0000313" key="2">
    <source>
        <dbReference type="EMBL" id="KAJ8958668.1"/>
    </source>
</evidence>
<dbReference type="EC" id="3.4.21.-" evidence="1"/>
<proteinExistence type="inferred from homology"/>
<evidence type="ECO:0000256" key="1">
    <source>
        <dbReference type="PIRNR" id="PIRNR037989"/>
    </source>
</evidence>
<dbReference type="InterPro" id="IPR009003">
    <property type="entry name" value="Peptidase_S1_PA"/>
</dbReference>
<dbReference type="PANTHER" id="PTHR21004">
    <property type="entry name" value="SERINE PROTEASE-RELATED"/>
    <property type="match status" value="1"/>
</dbReference>
<comment type="subcellular location">
    <subcellularLocation>
        <location evidence="1">Peroxisome</location>
    </subcellularLocation>
</comment>
<keyword evidence="1" id="KW-0645">Protease</keyword>
<dbReference type="GO" id="GO:0016485">
    <property type="term" value="P:protein processing"/>
    <property type="evidence" value="ECO:0007669"/>
    <property type="project" value="InterPro"/>
</dbReference>
<dbReference type="SUPFAM" id="SSF50494">
    <property type="entry name" value="Trypsin-like serine proteases"/>
    <property type="match status" value="2"/>
</dbReference>
<dbReference type="PANTHER" id="PTHR21004:SF0">
    <property type="entry name" value="PEROXISOMAL LEADER PEPTIDE-PROCESSING PROTEASE"/>
    <property type="match status" value="1"/>
</dbReference>
<name>A0AAV8Z3R0_9CUCU</name>
<dbReference type="Pfam" id="PF13365">
    <property type="entry name" value="Trypsin_2"/>
    <property type="match status" value="1"/>
</dbReference>
<reference evidence="2" key="1">
    <citation type="journal article" date="2023" name="Insect Mol. Biol.">
        <title>Genome sequencing provides insights into the evolution of gene families encoding plant cell wall-degrading enzymes in longhorned beetles.</title>
        <authorList>
            <person name="Shin N.R."/>
            <person name="Okamura Y."/>
            <person name="Kirsch R."/>
            <person name="Pauchet Y."/>
        </authorList>
    </citation>
    <scope>NUCLEOTIDE SEQUENCE</scope>
    <source>
        <strain evidence="2">AMC_N1</strain>
    </source>
</reference>
<dbReference type="Gene3D" id="2.40.10.10">
    <property type="entry name" value="Trypsin-like serine proteases"/>
    <property type="match status" value="2"/>
</dbReference>
<keyword evidence="1" id="KW-0720">Serine protease</keyword>
<organism evidence="2 3">
    <name type="scientific">Aromia moschata</name>
    <dbReference type="NCBI Taxonomy" id="1265417"/>
    <lineage>
        <taxon>Eukaryota</taxon>
        <taxon>Metazoa</taxon>
        <taxon>Ecdysozoa</taxon>
        <taxon>Arthropoda</taxon>
        <taxon>Hexapoda</taxon>
        <taxon>Insecta</taxon>
        <taxon>Pterygota</taxon>
        <taxon>Neoptera</taxon>
        <taxon>Endopterygota</taxon>
        <taxon>Coleoptera</taxon>
        <taxon>Polyphaga</taxon>
        <taxon>Cucujiformia</taxon>
        <taxon>Chrysomeloidea</taxon>
        <taxon>Cerambycidae</taxon>
        <taxon>Cerambycinae</taxon>
        <taxon>Callichromatini</taxon>
        <taxon>Aromia</taxon>
    </lineage>
</organism>
<dbReference type="GO" id="GO:0005777">
    <property type="term" value="C:peroxisome"/>
    <property type="evidence" value="ECO:0007669"/>
    <property type="project" value="UniProtKB-SubCell"/>
</dbReference>